<comment type="caution">
    <text evidence="1">The sequence shown here is derived from an EMBL/GenBank/DDBJ whole genome shotgun (WGS) entry which is preliminary data.</text>
</comment>
<dbReference type="AlphaFoldDB" id="A0A4C1ZW61"/>
<gene>
    <name evidence="1" type="ORF">EVAR_65361_1</name>
</gene>
<name>A0A4C1ZW61_EUMVA</name>
<evidence type="ECO:0000313" key="1">
    <source>
        <dbReference type="EMBL" id="GBP91712.1"/>
    </source>
</evidence>
<dbReference type="OrthoDB" id="10017160at2759"/>
<organism evidence="1 2">
    <name type="scientific">Eumeta variegata</name>
    <name type="common">Bagworm moth</name>
    <name type="synonym">Eumeta japonica</name>
    <dbReference type="NCBI Taxonomy" id="151549"/>
    <lineage>
        <taxon>Eukaryota</taxon>
        <taxon>Metazoa</taxon>
        <taxon>Ecdysozoa</taxon>
        <taxon>Arthropoda</taxon>
        <taxon>Hexapoda</taxon>
        <taxon>Insecta</taxon>
        <taxon>Pterygota</taxon>
        <taxon>Neoptera</taxon>
        <taxon>Endopterygota</taxon>
        <taxon>Lepidoptera</taxon>
        <taxon>Glossata</taxon>
        <taxon>Ditrysia</taxon>
        <taxon>Tineoidea</taxon>
        <taxon>Psychidae</taxon>
        <taxon>Oiketicinae</taxon>
        <taxon>Eumeta</taxon>
    </lineage>
</organism>
<evidence type="ECO:0000313" key="2">
    <source>
        <dbReference type="Proteomes" id="UP000299102"/>
    </source>
</evidence>
<keyword evidence="2" id="KW-1185">Reference proteome</keyword>
<protein>
    <submittedName>
        <fullName evidence="1">Uncharacterized protein</fullName>
    </submittedName>
</protein>
<proteinExistence type="predicted"/>
<accession>A0A4C1ZW61</accession>
<dbReference type="EMBL" id="BGZK01002199">
    <property type="protein sequence ID" value="GBP91712.1"/>
    <property type="molecule type" value="Genomic_DNA"/>
</dbReference>
<sequence>MMQRFAGGDSNAVYDKVTGNDSWIYCYDPETKRQPAPWVFPLEELFTKEKGGRNVKKKMAASFFGMTVTNHGVTEVPSTRDTHSETIESRVHDKQMSITHYLNSGEGRDTLRVRYRSRPGRRNGNRPVTVPGDILCRDVTLQESSIGHVTRRRHSHVPSGRAR</sequence>
<reference evidence="1 2" key="1">
    <citation type="journal article" date="2019" name="Commun. Biol.">
        <title>The bagworm genome reveals a unique fibroin gene that provides high tensile strength.</title>
        <authorList>
            <person name="Kono N."/>
            <person name="Nakamura H."/>
            <person name="Ohtoshi R."/>
            <person name="Tomita M."/>
            <person name="Numata K."/>
            <person name="Arakawa K."/>
        </authorList>
    </citation>
    <scope>NUCLEOTIDE SEQUENCE [LARGE SCALE GENOMIC DNA]</scope>
</reference>
<dbReference type="Proteomes" id="UP000299102">
    <property type="component" value="Unassembled WGS sequence"/>
</dbReference>